<dbReference type="InterPro" id="IPR036761">
    <property type="entry name" value="TTHA0802/YceI-like_sf"/>
</dbReference>
<proteinExistence type="predicted"/>
<dbReference type="AlphaFoldDB" id="A0A1E1F8Z5"/>
<organism evidence="3 4">
    <name type="scientific">Sphingobium cloacae</name>
    <dbReference type="NCBI Taxonomy" id="120107"/>
    <lineage>
        <taxon>Bacteria</taxon>
        <taxon>Pseudomonadati</taxon>
        <taxon>Pseudomonadota</taxon>
        <taxon>Alphaproteobacteria</taxon>
        <taxon>Sphingomonadales</taxon>
        <taxon>Sphingomonadaceae</taxon>
        <taxon>Sphingobium</taxon>
    </lineage>
</organism>
<name>A0A1E1F8Z5_9SPHN</name>
<dbReference type="KEGG" id="sclo:SCLO_6000400"/>
<dbReference type="SMART" id="SM00867">
    <property type="entry name" value="YceI"/>
    <property type="match status" value="1"/>
</dbReference>
<evidence type="ECO:0000259" key="2">
    <source>
        <dbReference type="SMART" id="SM00867"/>
    </source>
</evidence>
<gene>
    <name evidence="3" type="ORF">SCLO_6000400</name>
</gene>
<keyword evidence="4" id="KW-1185">Reference proteome</keyword>
<keyword evidence="1" id="KW-0732">Signal</keyword>
<reference evidence="3 4" key="1">
    <citation type="submission" date="2016-10" db="EMBL/GenBank/DDBJ databases">
        <title>Complete Genome Sequence of the Nonylphenol-Degrading Bacterium Sphingobium cloacae JCM 10874T.</title>
        <authorList>
            <person name="Ootsuka M."/>
            <person name="Nishizawa T."/>
            <person name="Ohta H."/>
        </authorList>
    </citation>
    <scope>NUCLEOTIDE SEQUENCE [LARGE SCALE GENOMIC DNA]</scope>
    <source>
        <strain evidence="3 4">JCM 10874</strain>
        <plasmid evidence="4">psclo_6 dna</plasmid>
    </source>
</reference>
<feature type="domain" description="Lipid/polyisoprenoid-binding YceI-like" evidence="2">
    <location>
        <begin position="35"/>
        <end position="199"/>
    </location>
</feature>
<geneLocation type="plasmid" evidence="4">
    <name>psclo_6 dna</name>
</geneLocation>
<sequence length="203" mass="21334">MNRVLTIAASVAAFAISLPAVGQANQDATAVQAGDYTVESTHTQVQFSVNHFGINDFYGTFPGASGSLSINPKNLAAARLDVTVPVSSVSTTNKTLDEELVSADWFDAAKFPTMHFVSTKVVKTGPKTATISGNLTLHGVTKPVTLNASFNAAAVNPLSKAYTLGFKASGRIKRTDFGVSKYAPLVSDETTITITSAFEKKAN</sequence>
<dbReference type="InterPro" id="IPR007372">
    <property type="entry name" value="Lipid/polyisoprenoid-bd_YceI"/>
</dbReference>
<keyword evidence="3" id="KW-0614">Plasmid</keyword>
<dbReference type="Proteomes" id="UP000218272">
    <property type="component" value="Plasmid pSCLO_6"/>
</dbReference>
<dbReference type="Gene3D" id="2.40.128.110">
    <property type="entry name" value="Lipid/polyisoprenoid-binding, YceI-like"/>
    <property type="match status" value="1"/>
</dbReference>
<dbReference type="RefSeq" id="WP_096362282.1">
    <property type="nucleotide sequence ID" value="NZ_AP017660.1"/>
</dbReference>
<dbReference type="PANTHER" id="PTHR34406">
    <property type="entry name" value="PROTEIN YCEI"/>
    <property type="match status" value="1"/>
</dbReference>
<evidence type="ECO:0000313" key="4">
    <source>
        <dbReference type="Proteomes" id="UP000218272"/>
    </source>
</evidence>
<dbReference type="Pfam" id="PF04264">
    <property type="entry name" value="YceI"/>
    <property type="match status" value="1"/>
</dbReference>
<dbReference type="OrthoDB" id="9811006at2"/>
<protein>
    <recommendedName>
        <fullName evidence="2">Lipid/polyisoprenoid-binding YceI-like domain-containing protein</fullName>
    </recommendedName>
</protein>
<dbReference type="EMBL" id="AP017660">
    <property type="protein sequence ID" value="BAV66989.1"/>
    <property type="molecule type" value="Genomic_DNA"/>
</dbReference>
<evidence type="ECO:0000313" key="3">
    <source>
        <dbReference type="EMBL" id="BAV66989.1"/>
    </source>
</evidence>
<feature type="signal peptide" evidence="1">
    <location>
        <begin position="1"/>
        <end position="24"/>
    </location>
</feature>
<feature type="chain" id="PRO_5009112677" description="Lipid/polyisoprenoid-binding YceI-like domain-containing protein" evidence="1">
    <location>
        <begin position="25"/>
        <end position="203"/>
    </location>
</feature>
<dbReference type="PANTHER" id="PTHR34406:SF1">
    <property type="entry name" value="PROTEIN YCEI"/>
    <property type="match status" value="1"/>
</dbReference>
<evidence type="ECO:0000256" key="1">
    <source>
        <dbReference type="SAM" id="SignalP"/>
    </source>
</evidence>
<accession>A0A1E1F8Z5</accession>
<dbReference type="SUPFAM" id="SSF101874">
    <property type="entry name" value="YceI-like"/>
    <property type="match status" value="1"/>
</dbReference>